<name>A0ABQ3G9F8_9BURK</name>
<dbReference type="Gene3D" id="1.10.10.10">
    <property type="entry name" value="Winged helix-like DNA-binding domain superfamily/Winged helix DNA-binding domain"/>
    <property type="match status" value="1"/>
</dbReference>
<dbReference type="InterPro" id="IPR001867">
    <property type="entry name" value="OmpR/PhoB-type_DNA-bd"/>
</dbReference>
<proteinExistence type="predicted"/>
<dbReference type="RefSeq" id="WP_189690051.1">
    <property type="nucleotide sequence ID" value="NZ_BMYK01000027.1"/>
</dbReference>
<evidence type="ECO:0000313" key="6">
    <source>
        <dbReference type="Proteomes" id="UP000626210"/>
    </source>
</evidence>
<dbReference type="EMBL" id="BMYK01000027">
    <property type="protein sequence ID" value="GHC98750.1"/>
    <property type="molecule type" value="Genomic_DNA"/>
</dbReference>
<dbReference type="SMART" id="SM00862">
    <property type="entry name" value="Trans_reg_C"/>
    <property type="match status" value="1"/>
</dbReference>
<dbReference type="Pfam" id="PF25872">
    <property type="entry name" value="HTH_77"/>
    <property type="match status" value="1"/>
</dbReference>
<accession>A0ABQ3G9F8</accession>
<dbReference type="InterPro" id="IPR049945">
    <property type="entry name" value="AAA_22"/>
</dbReference>
<dbReference type="Gene3D" id="3.40.50.300">
    <property type="entry name" value="P-loop containing nucleotide triphosphate hydrolases"/>
    <property type="match status" value="1"/>
</dbReference>
<organism evidence="5 6">
    <name type="scientific">Pseudorhodoferax aquiterrae</name>
    <dbReference type="NCBI Taxonomy" id="747304"/>
    <lineage>
        <taxon>Bacteria</taxon>
        <taxon>Pseudomonadati</taxon>
        <taxon>Pseudomonadota</taxon>
        <taxon>Betaproteobacteria</taxon>
        <taxon>Burkholderiales</taxon>
        <taxon>Comamonadaceae</taxon>
    </lineage>
</organism>
<dbReference type="Pfam" id="PF13401">
    <property type="entry name" value="AAA_22"/>
    <property type="match status" value="1"/>
</dbReference>
<feature type="compositionally biased region" description="Low complexity" evidence="3">
    <location>
        <begin position="10"/>
        <end position="20"/>
    </location>
</feature>
<evidence type="ECO:0000259" key="4">
    <source>
        <dbReference type="PROSITE" id="PS51755"/>
    </source>
</evidence>
<dbReference type="PROSITE" id="PS51755">
    <property type="entry name" value="OMPR_PHOB"/>
    <property type="match status" value="1"/>
</dbReference>
<reference evidence="6" key="1">
    <citation type="journal article" date="2019" name="Int. J. Syst. Evol. Microbiol.">
        <title>The Global Catalogue of Microorganisms (GCM) 10K type strain sequencing project: providing services to taxonomists for standard genome sequencing and annotation.</title>
        <authorList>
            <consortium name="The Broad Institute Genomics Platform"/>
            <consortium name="The Broad Institute Genome Sequencing Center for Infectious Disease"/>
            <person name="Wu L."/>
            <person name="Ma J."/>
        </authorList>
    </citation>
    <scope>NUCLEOTIDE SEQUENCE [LARGE SCALE GENOMIC DNA]</scope>
    <source>
        <strain evidence="6">KCTC 23314</strain>
    </source>
</reference>
<dbReference type="SUPFAM" id="SSF46894">
    <property type="entry name" value="C-terminal effector domain of the bipartite response regulators"/>
    <property type="match status" value="1"/>
</dbReference>
<dbReference type="InterPro" id="IPR027417">
    <property type="entry name" value="P-loop_NTPase"/>
</dbReference>
<dbReference type="Pfam" id="PF00486">
    <property type="entry name" value="Trans_reg_C"/>
    <property type="match status" value="1"/>
</dbReference>
<evidence type="ECO:0000256" key="1">
    <source>
        <dbReference type="ARBA" id="ARBA00023125"/>
    </source>
</evidence>
<dbReference type="PANTHER" id="PTHR47691">
    <property type="entry name" value="REGULATOR-RELATED"/>
    <property type="match status" value="1"/>
</dbReference>
<dbReference type="SUPFAM" id="SSF52540">
    <property type="entry name" value="P-loop containing nucleoside triphosphate hydrolases"/>
    <property type="match status" value="1"/>
</dbReference>
<dbReference type="Gene3D" id="1.25.40.10">
    <property type="entry name" value="Tetratricopeptide repeat domain"/>
    <property type="match status" value="1"/>
</dbReference>
<dbReference type="CDD" id="cd00383">
    <property type="entry name" value="trans_reg_C"/>
    <property type="match status" value="1"/>
</dbReference>
<dbReference type="Proteomes" id="UP000626210">
    <property type="component" value="Unassembled WGS sequence"/>
</dbReference>
<dbReference type="InterPro" id="IPR058852">
    <property type="entry name" value="HTH_77"/>
</dbReference>
<gene>
    <name evidence="5" type="ORF">GCM10007320_54740</name>
</gene>
<feature type="DNA-binding region" description="OmpR/PhoB-type" evidence="2">
    <location>
        <begin position="27"/>
        <end position="125"/>
    </location>
</feature>
<dbReference type="SUPFAM" id="SSF48452">
    <property type="entry name" value="TPR-like"/>
    <property type="match status" value="1"/>
</dbReference>
<evidence type="ECO:0000256" key="2">
    <source>
        <dbReference type="PROSITE-ProRule" id="PRU01091"/>
    </source>
</evidence>
<dbReference type="PRINTS" id="PR00364">
    <property type="entry name" value="DISEASERSIST"/>
</dbReference>
<dbReference type="Pfam" id="PF13374">
    <property type="entry name" value="TPR_10"/>
    <property type="match status" value="1"/>
</dbReference>
<feature type="domain" description="OmpR/PhoB-type" evidence="4">
    <location>
        <begin position="27"/>
        <end position="125"/>
    </location>
</feature>
<keyword evidence="1 2" id="KW-0238">DNA-binding</keyword>
<dbReference type="PANTHER" id="PTHR47691:SF3">
    <property type="entry name" value="HTH-TYPE TRANSCRIPTIONAL REGULATOR RV0890C-RELATED"/>
    <property type="match status" value="1"/>
</dbReference>
<sequence length="952" mass="102551">MAHPSRPADEAPAGRAVPAGRGAEAAPVEYRFGPFLLSPGRRALLQAGEPVRLGSRAMDILVALVEQAGEIVGKDALMRRVWPQAVVEEGALRVHMTALRKALGEGQSGARFITNVPMRGYCLVVPVVRLAARPETQGPALQDGAREPSPLPAPLTRVIGRGEAIAAVCAALAERRLVTLVGPGGMGKTTVALAAADRLRAQQADGVRFVDLGALGDGSLIPSALATALGVPLRTEDPLRDLLAWLADRRLLVVLDNCEHLVADAARFVETLLAGARQVQVLATSREPLRARGEWVQRLGSLPAPPPDEALNYAQSLAYPAFELFVERAAASLDGISFGDADAAAITSVCRRLDGMPLAIELVAAQVGFFGLAGLLEKLDDHLSLPTLGLRTALPRHQTLRATLEWSHQLLSAPEQRVLRRLSVFRDRFSLQAAERVAQSDEESVARAVMGLVHKSLVVADASDDGVHYRLLETTRSYARERLQADDDHADIGRRHCLYCLAAVATAAVELDTLLPRRWRDRHGRLVDDMRAALAWAFGAHGDAHLGARLVAESPALWFGLWLVKEYQGRLALALQRLPLQDSGGTLEMQLSLEFAQATVALRGGAPEAVQALERSLEIARALASPGDELRALWVRYGTRLLRGEYASALEDTDAYGLAAQRAADPQLAYIHHRMRAVCLHFLGLQEPAQQHAEQALHPSAEAVRYTRGNGYQFEHRPASLTHLARILWLRGRPDEAMRLAQEAVEAAKAVDHALSLAYALAFAACPVALWCGNAVAASAYVQELDECSREHGLVFWQSWPRVYRAAMQVQAGAPLPFDPEQAGLQAGQLDVLATLHVDLVGPTVLRRAADDLVRWCAPEVRRAQALRGLAAGELSRGQAAGMLSAAIALAASQGALAWELRSRTTALELKLCTDAARARAELAELLGRMQGGTGTADVRRARALVGQPAAR</sequence>
<dbReference type="InterPro" id="IPR036388">
    <property type="entry name" value="WH-like_DNA-bd_sf"/>
</dbReference>
<keyword evidence="6" id="KW-1185">Reference proteome</keyword>
<protein>
    <submittedName>
        <fullName evidence="5">Transcriptional regulator</fullName>
    </submittedName>
</protein>
<dbReference type="InterPro" id="IPR011990">
    <property type="entry name" value="TPR-like_helical_dom_sf"/>
</dbReference>
<evidence type="ECO:0000313" key="5">
    <source>
        <dbReference type="EMBL" id="GHC98750.1"/>
    </source>
</evidence>
<dbReference type="InterPro" id="IPR016032">
    <property type="entry name" value="Sig_transdc_resp-reg_C-effctor"/>
</dbReference>
<evidence type="ECO:0000256" key="3">
    <source>
        <dbReference type="SAM" id="MobiDB-lite"/>
    </source>
</evidence>
<feature type="region of interest" description="Disordered" evidence="3">
    <location>
        <begin position="1"/>
        <end position="20"/>
    </location>
</feature>
<comment type="caution">
    <text evidence="5">The sequence shown here is derived from an EMBL/GenBank/DDBJ whole genome shotgun (WGS) entry which is preliminary data.</text>
</comment>